<proteinExistence type="predicted"/>
<feature type="compositionally biased region" description="Basic and acidic residues" evidence="2">
    <location>
        <begin position="505"/>
        <end position="534"/>
    </location>
</feature>
<feature type="compositionally biased region" description="Acidic residues" evidence="2">
    <location>
        <begin position="86"/>
        <end position="116"/>
    </location>
</feature>
<sequence>MDKSLKKELENSKEPSKEPKATIHSTTSSTPTTTTPALVTPSPSLNDDDLITTSTESSDAFDTWTLVTDKKKKQDDDHVEILANTESEDEEDEEEDEEDEEEEEEEEEEEQDDEENAEKTDHKQLQCSLHEGDVTTDELSDGISIISESESNGRLSPHPYLRDHLQDLNLKFATTEAHGDDTDMVYKLKMEESTTPPPVALASEQHQRLRQRPGRTSEASIGRQEEKDKAIEVASSRAVAEPSNMPPLVKRGLQGIFYVGVALAILAMIGRMRHPQWNNSNPTSEELQQKVIDMELQNNLMRAEIDLLNKQVNYLSNRNDPQQQHQKKSAKYKGQYDDDQPSSYEGKKFKAWSGNGETLRPVEITKEDLKRPYKCPDGSFKEFAGMCVENKRNEPNIVEQFEQVVEDYKQQSETIQAFEKVAQELHGLTENPFDQVQEMLSSNGAQEPDVKMRQRLDKQSNDFLKNKPIYEAPTDTPQQQQFAQEPEKKHHHQQQAEYRPSSPTEGHDRRKDYGTKDRYDNNRGFESKPYDKDYKKSHHHNNYDKHEHKTSFDNQSKERFDKFNKHQQNKDGKNKNRPDYKHDDEYNSKERFDQRSGRENSRERNPKRSDDNSRERYDSKERYSNKRSKDKDYSKERFNKDKKNGSGEWQQNYMKHRENVRKENEHKYNGENKNWFMKRGDSRENKRNGDIRYR</sequence>
<feature type="compositionally biased region" description="Low complexity" evidence="2">
    <location>
        <begin position="25"/>
        <end position="44"/>
    </location>
</feature>
<feature type="region of interest" description="Disordered" evidence="2">
    <location>
        <begin position="1"/>
        <end position="138"/>
    </location>
</feature>
<feature type="compositionally biased region" description="Basic and acidic residues" evidence="2">
    <location>
        <begin position="541"/>
        <end position="645"/>
    </location>
</feature>
<feature type="compositionally biased region" description="Basic and acidic residues" evidence="2">
    <location>
        <begin position="678"/>
        <end position="694"/>
    </location>
</feature>
<dbReference type="STRING" id="35570.A0A1I8P924"/>
<evidence type="ECO:0000313" key="3">
    <source>
        <dbReference type="EnsemblMetazoa" id="SCAU005950-PB"/>
    </source>
</evidence>
<feature type="compositionally biased region" description="Basic and acidic residues" evidence="2">
    <location>
        <begin position="655"/>
        <end position="670"/>
    </location>
</feature>
<feature type="coiled-coil region" evidence="1">
    <location>
        <begin position="284"/>
        <end position="311"/>
    </location>
</feature>
<organism evidence="3 4">
    <name type="scientific">Stomoxys calcitrans</name>
    <name type="common">Stable fly</name>
    <name type="synonym">Conops calcitrans</name>
    <dbReference type="NCBI Taxonomy" id="35570"/>
    <lineage>
        <taxon>Eukaryota</taxon>
        <taxon>Metazoa</taxon>
        <taxon>Ecdysozoa</taxon>
        <taxon>Arthropoda</taxon>
        <taxon>Hexapoda</taxon>
        <taxon>Insecta</taxon>
        <taxon>Pterygota</taxon>
        <taxon>Neoptera</taxon>
        <taxon>Endopterygota</taxon>
        <taxon>Diptera</taxon>
        <taxon>Brachycera</taxon>
        <taxon>Muscomorpha</taxon>
        <taxon>Muscoidea</taxon>
        <taxon>Muscidae</taxon>
        <taxon>Stomoxys</taxon>
    </lineage>
</organism>
<keyword evidence="1" id="KW-0175">Coiled coil</keyword>
<feature type="region of interest" description="Disordered" evidence="2">
    <location>
        <begin position="316"/>
        <end position="350"/>
    </location>
</feature>
<feature type="compositionally biased region" description="Basic and acidic residues" evidence="2">
    <location>
        <begin position="1"/>
        <end position="21"/>
    </location>
</feature>
<dbReference type="VEuPathDB" id="VectorBase:SCAU005950"/>
<accession>A0A1I8P924</accession>
<gene>
    <name evidence="3" type="primary">106094611</name>
</gene>
<feature type="region of interest" description="Disordered" evidence="2">
    <location>
        <begin position="196"/>
        <end position="229"/>
    </location>
</feature>
<dbReference type="AlphaFoldDB" id="A0A1I8P924"/>
<reference evidence="4" key="1">
    <citation type="submission" date="2015-05" db="EMBL/GenBank/DDBJ databases">
        <authorList>
            <person name="Wilson R.K."/>
            <person name="Warren W.C."/>
            <person name="Olafson P."/>
        </authorList>
    </citation>
    <scope>NUCLEOTIDE SEQUENCE [LARGE SCALE GENOMIC DNA]</scope>
    <source>
        <strain evidence="4">USDA</strain>
    </source>
</reference>
<dbReference type="Proteomes" id="UP000095300">
    <property type="component" value="Unassembled WGS sequence"/>
</dbReference>
<dbReference type="EnsemblMetazoa" id="SCAU005950-RB">
    <property type="protein sequence ID" value="SCAU005950-PB"/>
    <property type="gene ID" value="SCAU005950"/>
</dbReference>
<feature type="region of interest" description="Disordered" evidence="2">
    <location>
        <begin position="462"/>
        <end position="694"/>
    </location>
</feature>
<evidence type="ECO:0000256" key="2">
    <source>
        <dbReference type="SAM" id="MobiDB-lite"/>
    </source>
</evidence>
<keyword evidence="4" id="KW-1185">Reference proteome</keyword>
<evidence type="ECO:0000256" key="1">
    <source>
        <dbReference type="SAM" id="Coils"/>
    </source>
</evidence>
<feature type="compositionally biased region" description="Basic and acidic residues" evidence="2">
    <location>
        <begin position="68"/>
        <end position="80"/>
    </location>
</feature>
<evidence type="ECO:0000313" key="4">
    <source>
        <dbReference type="Proteomes" id="UP000095300"/>
    </source>
</evidence>
<protein>
    <submittedName>
        <fullName evidence="3">Uncharacterized protein</fullName>
    </submittedName>
</protein>
<dbReference type="EnsemblMetazoa" id="SCAU005950-RA">
    <property type="protein sequence ID" value="SCAU005950-PA"/>
    <property type="gene ID" value="SCAU005950"/>
</dbReference>
<name>A0A1I8P924_STOCA</name>
<reference evidence="3" key="2">
    <citation type="submission" date="2020-05" db="UniProtKB">
        <authorList>
            <consortium name="EnsemblMetazoa"/>
        </authorList>
    </citation>
    <scope>IDENTIFICATION</scope>
    <source>
        <strain evidence="3">USDA</strain>
    </source>
</reference>
<feature type="compositionally biased region" description="Polar residues" evidence="2">
    <location>
        <begin position="51"/>
        <end position="60"/>
    </location>
</feature>